<protein>
    <submittedName>
        <fullName evidence="1">Uncharacterized protein</fullName>
    </submittedName>
</protein>
<evidence type="ECO:0000313" key="1">
    <source>
        <dbReference type="EMBL" id="KAI0055132.1"/>
    </source>
</evidence>
<sequence length="389" mass="40456">MRVLIYGASALKSGGSYAGPPPRAKLWGIKAVSAGFLAEASILTKFMISPDREFAPIGARTQIDYAAEFAKFKEIIIMKANSPDMTSTLKYLNGLVFGKQTVGSGGSLDNDDDDESPDEFGNLMDELDEAEANGGNSDIEIVHDGARGSGSYGTALPDPLEDDGDVEIEERSMVLNATAELDESESEEDEAAQAVPRIVVPPSLRSSPNPSLGPAAFQQPPFQAGLSLHAEEATYSEDQAASIPFSPAGAPTPPSVHPAEARALAPAASVTHTEQQAAPQDIARLTVTAVSSAHPVEAHPGPSALTAEAALAVEGVRARPKPVPVTKRGAKKSASGLATHAIPADQAGEEVVAANSFIPAKKGKKKPQVNSVDEPPVEGTRRSARTRGA</sequence>
<proteinExistence type="predicted"/>
<name>A0ACB8SFT9_9AGAM</name>
<comment type="caution">
    <text evidence="1">The sequence shown here is derived from an EMBL/GenBank/DDBJ whole genome shotgun (WGS) entry which is preliminary data.</text>
</comment>
<reference evidence="1" key="2">
    <citation type="journal article" date="2022" name="New Phytol.">
        <title>Evolutionary transition to the ectomycorrhizal habit in the genomes of a hyperdiverse lineage of mushroom-forming fungi.</title>
        <authorList>
            <person name="Looney B."/>
            <person name="Miyauchi S."/>
            <person name="Morin E."/>
            <person name="Drula E."/>
            <person name="Courty P.E."/>
            <person name="Kohler A."/>
            <person name="Kuo A."/>
            <person name="LaButti K."/>
            <person name="Pangilinan J."/>
            <person name="Lipzen A."/>
            <person name="Riley R."/>
            <person name="Andreopoulos W."/>
            <person name="He G."/>
            <person name="Johnson J."/>
            <person name="Nolan M."/>
            <person name="Tritt A."/>
            <person name="Barry K.W."/>
            <person name="Grigoriev I.V."/>
            <person name="Nagy L.G."/>
            <person name="Hibbett D."/>
            <person name="Henrissat B."/>
            <person name="Matheny P.B."/>
            <person name="Labbe J."/>
            <person name="Martin F.M."/>
        </authorList>
    </citation>
    <scope>NUCLEOTIDE SEQUENCE</scope>
    <source>
        <strain evidence="1">HHB10654</strain>
    </source>
</reference>
<reference evidence="1" key="1">
    <citation type="submission" date="2021-03" db="EMBL/GenBank/DDBJ databases">
        <authorList>
            <consortium name="DOE Joint Genome Institute"/>
            <person name="Ahrendt S."/>
            <person name="Looney B.P."/>
            <person name="Miyauchi S."/>
            <person name="Morin E."/>
            <person name="Drula E."/>
            <person name="Courty P.E."/>
            <person name="Chicoki N."/>
            <person name="Fauchery L."/>
            <person name="Kohler A."/>
            <person name="Kuo A."/>
            <person name="Labutti K."/>
            <person name="Pangilinan J."/>
            <person name="Lipzen A."/>
            <person name="Riley R."/>
            <person name="Andreopoulos W."/>
            <person name="He G."/>
            <person name="Johnson J."/>
            <person name="Barry K.W."/>
            <person name="Grigoriev I.V."/>
            <person name="Nagy L."/>
            <person name="Hibbett D."/>
            <person name="Henrissat B."/>
            <person name="Matheny P.B."/>
            <person name="Labbe J."/>
            <person name="Martin F."/>
        </authorList>
    </citation>
    <scope>NUCLEOTIDE SEQUENCE</scope>
    <source>
        <strain evidence="1">HHB10654</strain>
    </source>
</reference>
<evidence type="ECO:0000313" key="2">
    <source>
        <dbReference type="Proteomes" id="UP000814140"/>
    </source>
</evidence>
<accession>A0ACB8SFT9</accession>
<dbReference type="Proteomes" id="UP000814140">
    <property type="component" value="Unassembled WGS sequence"/>
</dbReference>
<keyword evidence="2" id="KW-1185">Reference proteome</keyword>
<gene>
    <name evidence="1" type="ORF">BV25DRAFT_1922070</name>
</gene>
<organism evidence="1 2">
    <name type="scientific">Artomyces pyxidatus</name>
    <dbReference type="NCBI Taxonomy" id="48021"/>
    <lineage>
        <taxon>Eukaryota</taxon>
        <taxon>Fungi</taxon>
        <taxon>Dikarya</taxon>
        <taxon>Basidiomycota</taxon>
        <taxon>Agaricomycotina</taxon>
        <taxon>Agaricomycetes</taxon>
        <taxon>Russulales</taxon>
        <taxon>Auriscalpiaceae</taxon>
        <taxon>Artomyces</taxon>
    </lineage>
</organism>
<dbReference type="EMBL" id="MU277309">
    <property type="protein sequence ID" value="KAI0055132.1"/>
    <property type="molecule type" value="Genomic_DNA"/>
</dbReference>